<feature type="compositionally biased region" description="Pro residues" evidence="1">
    <location>
        <begin position="10"/>
        <end position="20"/>
    </location>
</feature>
<gene>
    <name evidence="2" type="ORF">CLOSTASPAR_01844</name>
</gene>
<evidence type="ECO:0000256" key="1">
    <source>
        <dbReference type="SAM" id="MobiDB-lite"/>
    </source>
</evidence>
<feature type="region of interest" description="Disordered" evidence="1">
    <location>
        <begin position="1"/>
        <end position="24"/>
    </location>
</feature>
<evidence type="ECO:0000313" key="3">
    <source>
        <dbReference type="Proteomes" id="UP000004756"/>
    </source>
</evidence>
<dbReference type="AlphaFoldDB" id="C0CXW9"/>
<protein>
    <submittedName>
        <fullName evidence="2">Uncharacterized protein</fullName>
    </submittedName>
</protein>
<accession>C0CXW9</accession>
<comment type="caution">
    <text evidence="2">The sequence shown here is derived from an EMBL/GenBank/DDBJ whole genome shotgun (WGS) entry which is preliminary data.</text>
</comment>
<name>C0CXW9_9FIRM</name>
<organism evidence="2 3">
    <name type="scientific">[Clostridium] asparagiforme DSM 15981</name>
    <dbReference type="NCBI Taxonomy" id="518636"/>
    <lineage>
        <taxon>Bacteria</taxon>
        <taxon>Bacillati</taxon>
        <taxon>Bacillota</taxon>
        <taxon>Clostridia</taxon>
        <taxon>Lachnospirales</taxon>
        <taxon>Lachnospiraceae</taxon>
        <taxon>Enterocloster</taxon>
    </lineage>
</organism>
<dbReference type="EMBL" id="ACCJ01000097">
    <property type="protein sequence ID" value="EEG56079.1"/>
    <property type="molecule type" value="Genomic_DNA"/>
</dbReference>
<reference evidence="2 3" key="1">
    <citation type="submission" date="2009-01" db="EMBL/GenBank/DDBJ databases">
        <authorList>
            <person name="Fulton L."/>
            <person name="Clifton S."/>
            <person name="Fulton B."/>
            <person name="Xu J."/>
            <person name="Minx P."/>
            <person name="Pepin K.H."/>
            <person name="Johnson M."/>
            <person name="Bhonagiri V."/>
            <person name="Nash W.E."/>
            <person name="Mardis E.R."/>
            <person name="Wilson R.K."/>
        </authorList>
    </citation>
    <scope>NUCLEOTIDE SEQUENCE [LARGE SCALE GENOMIC DNA]</scope>
    <source>
        <strain evidence="2 3">DSM 15981</strain>
    </source>
</reference>
<evidence type="ECO:0000313" key="2">
    <source>
        <dbReference type="EMBL" id="EEG56079.1"/>
    </source>
</evidence>
<reference evidence="2 3" key="2">
    <citation type="submission" date="2009-02" db="EMBL/GenBank/DDBJ databases">
        <title>Draft genome sequence of Clostridium asparagiforme (DSM 15981).</title>
        <authorList>
            <person name="Sudarsanam P."/>
            <person name="Ley R."/>
            <person name="Guruge J."/>
            <person name="Turnbaugh P.J."/>
            <person name="Mahowald M."/>
            <person name="Liep D."/>
            <person name="Gordon J."/>
        </authorList>
    </citation>
    <scope>NUCLEOTIDE SEQUENCE [LARGE SCALE GENOMIC DNA]</scope>
    <source>
        <strain evidence="2 3">DSM 15981</strain>
    </source>
</reference>
<dbReference type="Proteomes" id="UP000004756">
    <property type="component" value="Unassembled WGS sequence"/>
</dbReference>
<dbReference type="HOGENOM" id="CLU_1821974_0_0_9"/>
<proteinExistence type="predicted"/>
<sequence length="141" mass="16242">MYTSHDEKAPPPAPQKPPFSTPAAFARSAPGLLYWGQEVKIVDNAQRELREWLCRGRETDGEQKLCLEIAGEAQAEGNKERRVVLRLSAKGIPVYEMEQEIPAGERPDEMRMWRRLTQSLARDWELPREGAERLLNADFYF</sequence>
<keyword evidence="3" id="KW-1185">Reference proteome</keyword>